<accession>A0AAN7R7Q4</accession>
<dbReference type="GO" id="GO:0005634">
    <property type="term" value="C:nucleus"/>
    <property type="evidence" value="ECO:0007669"/>
    <property type="project" value="UniProtKB-SubCell"/>
</dbReference>
<dbReference type="GO" id="GO:0000981">
    <property type="term" value="F:DNA-binding transcription factor activity, RNA polymerase II-specific"/>
    <property type="evidence" value="ECO:0007669"/>
    <property type="project" value="InterPro"/>
</dbReference>
<keyword evidence="3" id="KW-0238">DNA-binding</keyword>
<reference evidence="8 9" key="1">
    <citation type="journal article" date="2023" name="Hortic Res">
        <title>Pangenome of water caltrop reveals structural variations and asymmetric subgenome divergence after allopolyploidization.</title>
        <authorList>
            <person name="Zhang X."/>
            <person name="Chen Y."/>
            <person name="Wang L."/>
            <person name="Yuan Y."/>
            <person name="Fang M."/>
            <person name="Shi L."/>
            <person name="Lu R."/>
            <person name="Comes H.P."/>
            <person name="Ma Y."/>
            <person name="Chen Y."/>
            <person name="Huang G."/>
            <person name="Zhou Y."/>
            <person name="Zheng Z."/>
            <person name="Qiu Y."/>
        </authorList>
    </citation>
    <scope>NUCLEOTIDE SEQUENCE [LARGE SCALE GENOMIC DNA]</scope>
    <source>
        <strain evidence="8">F231</strain>
    </source>
</reference>
<feature type="domain" description="MADS-box" evidence="7">
    <location>
        <begin position="1"/>
        <end position="51"/>
    </location>
</feature>
<dbReference type="CDD" id="cd00266">
    <property type="entry name" value="MADS_SRF_like"/>
    <property type="match status" value="1"/>
</dbReference>
<dbReference type="Gene3D" id="3.40.1810.10">
    <property type="entry name" value="Transcription factor, MADS-box"/>
    <property type="match status" value="1"/>
</dbReference>
<evidence type="ECO:0000313" key="9">
    <source>
        <dbReference type="Proteomes" id="UP001346149"/>
    </source>
</evidence>
<gene>
    <name evidence="8" type="ORF">SAY86_013013</name>
</gene>
<dbReference type="Proteomes" id="UP001346149">
    <property type="component" value="Unassembled WGS sequence"/>
</dbReference>
<name>A0AAN7R7Q4_TRANT</name>
<evidence type="ECO:0000256" key="2">
    <source>
        <dbReference type="ARBA" id="ARBA00023015"/>
    </source>
</evidence>
<dbReference type="EMBL" id="JAXQNO010000007">
    <property type="protein sequence ID" value="KAK4795019.1"/>
    <property type="molecule type" value="Genomic_DNA"/>
</dbReference>
<keyword evidence="4" id="KW-0804">Transcription</keyword>
<dbReference type="GO" id="GO:0000978">
    <property type="term" value="F:RNA polymerase II cis-regulatory region sequence-specific DNA binding"/>
    <property type="evidence" value="ECO:0007669"/>
    <property type="project" value="TreeGrafter"/>
</dbReference>
<dbReference type="InterPro" id="IPR033897">
    <property type="entry name" value="SRF-like_MADS-box"/>
</dbReference>
<dbReference type="PROSITE" id="PS50066">
    <property type="entry name" value="MADS_BOX_2"/>
    <property type="match status" value="1"/>
</dbReference>
<protein>
    <recommendedName>
        <fullName evidence="7">MADS-box domain-containing protein</fullName>
    </recommendedName>
</protein>
<dbReference type="GO" id="GO:0046983">
    <property type="term" value="F:protein dimerization activity"/>
    <property type="evidence" value="ECO:0007669"/>
    <property type="project" value="InterPro"/>
</dbReference>
<dbReference type="PRINTS" id="PR00404">
    <property type="entry name" value="MADSDOMAIN"/>
</dbReference>
<dbReference type="GO" id="GO:0045944">
    <property type="term" value="P:positive regulation of transcription by RNA polymerase II"/>
    <property type="evidence" value="ECO:0007669"/>
    <property type="project" value="InterPro"/>
</dbReference>
<organism evidence="8 9">
    <name type="scientific">Trapa natans</name>
    <name type="common">Water chestnut</name>
    <dbReference type="NCBI Taxonomy" id="22666"/>
    <lineage>
        <taxon>Eukaryota</taxon>
        <taxon>Viridiplantae</taxon>
        <taxon>Streptophyta</taxon>
        <taxon>Embryophyta</taxon>
        <taxon>Tracheophyta</taxon>
        <taxon>Spermatophyta</taxon>
        <taxon>Magnoliopsida</taxon>
        <taxon>eudicotyledons</taxon>
        <taxon>Gunneridae</taxon>
        <taxon>Pentapetalae</taxon>
        <taxon>rosids</taxon>
        <taxon>malvids</taxon>
        <taxon>Myrtales</taxon>
        <taxon>Lythraceae</taxon>
        <taxon>Trapa</taxon>
    </lineage>
</organism>
<dbReference type="AlphaFoldDB" id="A0AAN7R7Q4"/>
<evidence type="ECO:0000256" key="3">
    <source>
        <dbReference type="ARBA" id="ARBA00023125"/>
    </source>
</evidence>
<feature type="compositionally biased region" description="Basic residues" evidence="6">
    <location>
        <begin position="167"/>
        <end position="179"/>
    </location>
</feature>
<dbReference type="Pfam" id="PF00319">
    <property type="entry name" value="SRF-TF"/>
    <property type="match status" value="1"/>
</dbReference>
<evidence type="ECO:0000256" key="1">
    <source>
        <dbReference type="ARBA" id="ARBA00004123"/>
    </source>
</evidence>
<dbReference type="InterPro" id="IPR036879">
    <property type="entry name" value="TF_MADSbox_sf"/>
</dbReference>
<evidence type="ECO:0000313" key="8">
    <source>
        <dbReference type="EMBL" id="KAK4795019.1"/>
    </source>
</evidence>
<comment type="caution">
    <text evidence="8">The sequence shown here is derived from an EMBL/GenBank/DDBJ whole genome shotgun (WGS) entry which is preliminary data.</text>
</comment>
<evidence type="ECO:0000259" key="7">
    <source>
        <dbReference type="PROSITE" id="PS50066"/>
    </source>
</evidence>
<evidence type="ECO:0000256" key="5">
    <source>
        <dbReference type="ARBA" id="ARBA00023242"/>
    </source>
</evidence>
<evidence type="ECO:0000256" key="4">
    <source>
        <dbReference type="ARBA" id="ARBA00023163"/>
    </source>
</evidence>
<proteinExistence type="predicted"/>
<keyword evidence="9" id="KW-1185">Reference proteome</keyword>
<comment type="subcellular location">
    <subcellularLocation>
        <location evidence="1">Nucleus</location>
    </subcellularLocation>
</comment>
<dbReference type="SUPFAM" id="SSF55455">
    <property type="entry name" value="SRF-like"/>
    <property type="match status" value="1"/>
</dbReference>
<dbReference type="InterPro" id="IPR002100">
    <property type="entry name" value="TF_MADSbox"/>
</dbReference>
<keyword evidence="5" id="KW-0539">Nucleus</keyword>
<sequence>MGRKKVRLELIGKESTRKTTFRKRKAGMLKKAFELTTLCGIKGCAIIYGPNEQEPHVWPSKEEAARVLKRFRALSPIKRAKHMKNHDQCIEKSPRMKNRETELEVLLGQVDGEEEEEEELFKMMSLEDMKDLSNFLDKRVGENPSSSDRLIADRRQPFDDEEEEYRRRRGKRYKPACSQ</sequence>
<feature type="region of interest" description="Disordered" evidence="6">
    <location>
        <begin position="137"/>
        <end position="179"/>
    </location>
</feature>
<dbReference type="PANTHER" id="PTHR11945:SF387">
    <property type="entry name" value="AGAMOUS-LIKE MADS-BOX PROTEIN AGL80"/>
    <property type="match status" value="1"/>
</dbReference>
<evidence type="ECO:0000256" key="6">
    <source>
        <dbReference type="SAM" id="MobiDB-lite"/>
    </source>
</evidence>
<dbReference type="SMART" id="SM00432">
    <property type="entry name" value="MADS"/>
    <property type="match status" value="1"/>
</dbReference>
<dbReference type="PANTHER" id="PTHR11945">
    <property type="entry name" value="MADS BOX PROTEIN"/>
    <property type="match status" value="1"/>
</dbReference>
<keyword evidence="2" id="KW-0805">Transcription regulation</keyword>